<evidence type="ECO:0000256" key="5">
    <source>
        <dbReference type="SAM" id="SignalP"/>
    </source>
</evidence>
<keyword evidence="2" id="KW-0813">Transport</keyword>
<dbReference type="AlphaFoldDB" id="A0A1G8KMC8"/>
<evidence type="ECO:0000256" key="4">
    <source>
        <dbReference type="ARBA" id="ARBA00022764"/>
    </source>
</evidence>
<accession>A0A1G8KMC8</accession>
<dbReference type="SUPFAM" id="SSF53850">
    <property type="entry name" value="Periplasmic binding protein-like II"/>
    <property type="match status" value="1"/>
</dbReference>
<dbReference type="GO" id="GO:0019808">
    <property type="term" value="F:polyamine binding"/>
    <property type="evidence" value="ECO:0007669"/>
    <property type="project" value="InterPro"/>
</dbReference>
<dbReference type="Pfam" id="PF13416">
    <property type="entry name" value="SBP_bac_8"/>
    <property type="match status" value="1"/>
</dbReference>
<dbReference type="GO" id="GO:0042597">
    <property type="term" value="C:periplasmic space"/>
    <property type="evidence" value="ECO:0007669"/>
    <property type="project" value="UniProtKB-SubCell"/>
</dbReference>
<comment type="subcellular location">
    <subcellularLocation>
        <location evidence="1">Periplasm</location>
    </subcellularLocation>
</comment>
<dbReference type="InterPro" id="IPR001188">
    <property type="entry name" value="Sperm_putr-bd"/>
</dbReference>
<keyword evidence="3 5" id="KW-0732">Signal</keyword>
<evidence type="ECO:0000256" key="1">
    <source>
        <dbReference type="ARBA" id="ARBA00004418"/>
    </source>
</evidence>
<dbReference type="OrthoDB" id="9769319at2"/>
<dbReference type="GO" id="GO:0015846">
    <property type="term" value="P:polyamine transport"/>
    <property type="evidence" value="ECO:0007669"/>
    <property type="project" value="InterPro"/>
</dbReference>
<sequence>MKTAAKSFRLLAAGISAFSLSLSLIGASHAADADKLTYMTWSGYELPEFHPGYPADKVDISVFGDDDDALSKVRAGYRPDLVHPCYDKLERWKQAGLLQPLDASRLKNWESIYPVIKDLPGMVDADGKVWMVPWDWGNTSILYRTDLVKNPENSWKMLWNPQYSGRMATIDAVHDTALVAALMSGVDAFAKLDQAQLDKIGQTLRAQRPLIRSYTNDMTSVEQSLASGELVAAMTWNASATALKKQHVPVTFMKPKEGMLTWVCGMVLLKDSKHVDLAYDFINARLKPESGEKLIQEYGYGSASSAAFARVPKARLEELELPDDPNVVLKSTVMTRNIPSNDELSKLFERVKAGG</sequence>
<dbReference type="Gene3D" id="3.40.190.10">
    <property type="entry name" value="Periplasmic binding protein-like II"/>
    <property type="match status" value="2"/>
</dbReference>
<organism evidence="6 7">
    <name type="scientific">Pseudomonas panipatensis</name>
    <dbReference type="NCBI Taxonomy" id="428992"/>
    <lineage>
        <taxon>Bacteria</taxon>
        <taxon>Pseudomonadati</taxon>
        <taxon>Pseudomonadota</taxon>
        <taxon>Gammaproteobacteria</taxon>
        <taxon>Pseudomonadales</taxon>
        <taxon>Pseudomonadaceae</taxon>
        <taxon>Pseudomonas</taxon>
    </lineage>
</organism>
<dbReference type="PANTHER" id="PTHR30222">
    <property type="entry name" value="SPERMIDINE/PUTRESCINE-BINDING PERIPLASMIC PROTEIN"/>
    <property type="match status" value="1"/>
</dbReference>
<reference evidence="7" key="1">
    <citation type="submission" date="2016-10" db="EMBL/GenBank/DDBJ databases">
        <authorList>
            <person name="Varghese N."/>
            <person name="Submissions S."/>
        </authorList>
    </citation>
    <scope>NUCLEOTIDE SEQUENCE [LARGE SCALE GENOMIC DNA]</scope>
    <source>
        <strain evidence="7">CCM 7469</strain>
    </source>
</reference>
<keyword evidence="7" id="KW-1185">Reference proteome</keyword>
<evidence type="ECO:0000256" key="3">
    <source>
        <dbReference type="ARBA" id="ARBA00022729"/>
    </source>
</evidence>
<evidence type="ECO:0000313" key="7">
    <source>
        <dbReference type="Proteomes" id="UP000199636"/>
    </source>
</evidence>
<dbReference type="RefSeq" id="WP_090265804.1">
    <property type="nucleotide sequence ID" value="NZ_FNDS01000009.1"/>
</dbReference>
<keyword evidence="4" id="KW-0574">Periplasm</keyword>
<dbReference type="Proteomes" id="UP000199636">
    <property type="component" value="Unassembled WGS sequence"/>
</dbReference>
<feature type="signal peptide" evidence="5">
    <location>
        <begin position="1"/>
        <end position="30"/>
    </location>
</feature>
<feature type="chain" id="PRO_5011770119" evidence="5">
    <location>
        <begin position="31"/>
        <end position="355"/>
    </location>
</feature>
<proteinExistence type="predicted"/>
<gene>
    <name evidence="6" type="ORF">SAMN05216272_109136</name>
</gene>
<dbReference type="PANTHER" id="PTHR30222:SF17">
    <property type="entry name" value="SPERMIDINE_PUTRESCINE-BINDING PERIPLASMIC PROTEIN"/>
    <property type="match status" value="1"/>
</dbReference>
<dbReference type="InterPro" id="IPR006059">
    <property type="entry name" value="SBP"/>
</dbReference>
<evidence type="ECO:0000313" key="6">
    <source>
        <dbReference type="EMBL" id="SDI44601.1"/>
    </source>
</evidence>
<name>A0A1G8KMC8_9PSED</name>
<dbReference type="EMBL" id="FNDS01000009">
    <property type="protein sequence ID" value="SDI44601.1"/>
    <property type="molecule type" value="Genomic_DNA"/>
</dbReference>
<dbReference type="PRINTS" id="PR00909">
    <property type="entry name" value="SPERMDNBNDNG"/>
</dbReference>
<protein>
    <submittedName>
        <fullName evidence="6">Spermidine/putrescine transport system substrate-binding protein</fullName>
    </submittedName>
</protein>
<evidence type="ECO:0000256" key="2">
    <source>
        <dbReference type="ARBA" id="ARBA00022448"/>
    </source>
</evidence>
<dbReference type="STRING" id="428992.SAMN05216272_109136"/>